<organism evidence="2 3">
    <name type="scientific">Triticum aestivum</name>
    <name type="common">Wheat</name>
    <dbReference type="NCBI Taxonomy" id="4565"/>
    <lineage>
        <taxon>Eukaryota</taxon>
        <taxon>Viridiplantae</taxon>
        <taxon>Streptophyta</taxon>
        <taxon>Embryophyta</taxon>
        <taxon>Tracheophyta</taxon>
        <taxon>Spermatophyta</taxon>
        <taxon>Magnoliopsida</taxon>
        <taxon>Liliopsida</taxon>
        <taxon>Poales</taxon>
        <taxon>Poaceae</taxon>
        <taxon>BOP clade</taxon>
        <taxon>Pooideae</taxon>
        <taxon>Triticodae</taxon>
        <taxon>Triticeae</taxon>
        <taxon>Triticinae</taxon>
        <taxon>Triticum</taxon>
    </lineage>
</organism>
<name>A0A7H4LM25_WHEAT</name>
<dbReference type="EMBL" id="LS480641">
    <property type="protein sequence ID" value="SPT19663.1"/>
    <property type="molecule type" value="Genomic_DNA"/>
</dbReference>
<reference evidence="2 3" key="1">
    <citation type="submission" date="2018-05" db="EMBL/GenBank/DDBJ databases">
        <authorList>
            <person name="Thind KAUR A."/>
        </authorList>
    </citation>
    <scope>NUCLEOTIDE SEQUENCE [LARGE SCALE GENOMIC DNA]</scope>
</reference>
<dbReference type="AlphaFoldDB" id="A0A7H4LM25"/>
<proteinExistence type="predicted"/>
<dbReference type="PANTHER" id="PTHR33116:SF87">
    <property type="entry name" value="OS01G0158850 PROTEIN"/>
    <property type="match status" value="1"/>
</dbReference>
<protein>
    <recommendedName>
        <fullName evidence="1">Reverse transcriptase domain-containing protein</fullName>
    </recommendedName>
</protein>
<evidence type="ECO:0000313" key="2">
    <source>
        <dbReference type="EMBL" id="SPT19663.1"/>
    </source>
</evidence>
<evidence type="ECO:0000259" key="1">
    <source>
        <dbReference type="Pfam" id="PF00078"/>
    </source>
</evidence>
<evidence type="ECO:0000313" key="3">
    <source>
        <dbReference type="Proteomes" id="UP000280104"/>
    </source>
</evidence>
<sequence length="637" mass="71381">MKGWGANLGRDLRERKKALLTAIQALDLRADTVGLSPNEWLSRYDLKDQLSIIYTDEEAYWRLRGSQKWVLKGDANTAYFQAIANGRRRRNTIPLLWDGPSLLQSPSDIRIHVDGFYRSLFSASPRSGLSLALDCWSGRQLVSAAENVALTAPFSEDEVWAAIRGMNPSSAPGPDGLPVKFFQTFWNVIKPEIMAIFDEFYVGTIDLGRLNYGIISHIPNVPGASDIRQFRPITVINVIFRILAKGYANRVTLLADLITHPNQSAFVKGRYILDGVLVLHEVRFKHLKAVFLKIDFHKAYDTVTGLKINFDKSDVMVMGYSPAEALDIANRLNCRLGSFPTTYLGTPISDSRLTVADLRPTVAKLQTRMEPWQGRWLSKAAWTILTNSSLTSLLLFLMSFYSLHETLHHEIAKIQSRFFWAGDNNKQKYHMVSWPDICKPREQGGLGIMCSKRMNISLLTRWLWRISQGHGGLWLDIIRNKYLRGQPLAFCQRSGGSQFWQSVVQLLPVLRIGTSVSVGSGTATLFWFNRWAGDSPFAARFPDLFSIAVAPLISVERALIGLGRLAFRRPFGPPEAAVWLELLDCVALHEAAMDAGPDEVRWRLEPSGQFSTKSLYSAIAPSSAPPPSLQFGPSACH</sequence>
<feature type="domain" description="Reverse transcriptase" evidence="1">
    <location>
        <begin position="228"/>
        <end position="304"/>
    </location>
</feature>
<dbReference type="Pfam" id="PF00078">
    <property type="entry name" value="RVT_1"/>
    <property type="match status" value="1"/>
</dbReference>
<dbReference type="PANTHER" id="PTHR33116">
    <property type="entry name" value="REVERSE TRANSCRIPTASE ZINC-BINDING DOMAIN-CONTAINING PROTEIN-RELATED-RELATED"/>
    <property type="match status" value="1"/>
</dbReference>
<accession>A0A7H4LM25</accession>
<dbReference type="InterPro" id="IPR000477">
    <property type="entry name" value="RT_dom"/>
</dbReference>
<dbReference type="Proteomes" id="UP000280104">
    <property type="component" value="Chromosome II"/>
</dbReference>
<gene>
    <name evidence="2" type="ORF">CAMPLR22A2D_LOCUS4285</name>
</gene>